<dbReference type="AlphaFoldDB" id="A0A1H4L4G5"/>
<name>A0A1H4L4G5_9MICC</name>
<protein>
    <submittedName>
        <fullName evidence="1">Uncharacterized OsmC-related protein</fullName>
    </submittedName>
</protein>
<gene>
    <name evidence="1" type="ORF">SAMN04489745_0872</name>
</gene>
<accession>A0A1H4L4G5</accession>
<sequence length="130" mass="13879">MADHYSITAQQTAAQNFTVRSGENSVEVGIGTFMPTELLLGSLGSCILSVVSDYAQRNGIELSAPLTVQVDGDMANKPRRMGSIAVRLGLPEGLTDSQRQALLRASKHCTIHATLASEPEVTVELLQEVP</sequence>
<dbReference type="InterPro" id="IPR036102">
    <property type="entry name" value="OsmC/Ohrsf"/>
</dbReference>
<dbReference type="SUPFAM" id="SSF82784">
    <property type="entry name" value="OsmC-like"/>
    <property type="match status" value="1"/>
</dbReference>
<dbReference type="InterPro" id="IPR003718">
    <property type="entry name" value="OsmC/Ohr_fam"/>
</dbReference>
<organism evidence="1 2">
    <name type="scientific">Arthrobacter woluwensis</name>
    <dbReference type="NCBI Taxonomy" id="156980"/>
    <lineage>
        <taxon>Bacteria</taxon>
        <taxon>Bacillati</taxon>
        <taxon>Actinomycetota</taxon>
        <taxon>Actinomycetes</taxon>
        <taxon>Micrococcales</taxon>
        <taxon>Micrococcaceae</taxon>
        <taxon>Arthrobacter</taxon>
    </lineage>
</organism>
<dbReference type="EMBL" id="FNSN01000003">
    <property type="protein sequence ID" value="SEB65298.1"/>
    <property type="molecule type" value="Genomic_DNA"/>
</dbReference>
<proteinExistence type="predicted"/>
<dbReference type="STRING" id="156980.SAMN04489745_0872"/>
<evidence type="ECO:0000313" key="2">
    <source>
        <dbReference type="Proteomes" id="UP000182652"/>
    </source>
</evidence>
<dbReference type="InterPro" id="IPR015946">
    <property type="entry name" value="KH_dom-like_a/b"/>
</dbReference>
<dbReference type="PANTHER" id="PTHR39624:SF2">
    <property type="entry name" value="OSMC-LIKE PROTEIN"/>
    <property type="match status" value="1"/>
</dbReference>
<dbReference type="Gene3D" id="3.30.300.20">
    <property type="match status" value="1"/>
</dbReference>
<dbReference type="Proteomes" id="UP000182652">
    <property type="component" value="Unassembled WGS sequence"/>
</dbReference>
<dbReference type="PANTHER" id="PTHR39624">
    <property type="entry name" value="PROTEIN INVOLVED IN RIMO-MEDIATED BETA-METHYLTHIOLATION OF RIBOSOMAL PROTEIN S12 YCAO"/>
    <property type="match status" value="1"/>
</dbReference>
<dbReference type="RefSeq" id="WP_066216047.1">
    <property type="nucleotide sequence ID" value="NZ_FNSN01000003.1"/>
</dbReference>
<keyword evidence="2" id="KW-1185">Reference proteome</keyword>
<evidence type="ECO:0000313" key="1">
    <source>
        <dbReference type="EMBL" id="SEB65298.1"/>
    </source>
</evidence>
<dbReference type="Pfam" id="PF02566">
    <property type="entry name" value="OsmC"/>
    <property type="match status" value="1"/>
</dbReference>
<reference evidence="1 2" key="1">
    <citation type="submission" date="2016-10" db="EMBL/GenBank/DDBJ databases">
        <authorList>
            <person name="de Groot N.N."/>
        </authorList>
    </citation>
    <scope>NUCLEOTIDE SEQUENCE [LARGE SCALE GENOMIC DNA]</scope>
    <source>
        <strain evidence="1 2">DSM 10495</strain>
    </source>
</reference>